<proteinExistence type="predicted"/>
<reference evidence="1" key="1">
    <citation type="journal article" date="2018" name="Genome Biol.">
        <title>SKESA: strategic k-mer extension for scrupulous assemblies.</title>
        <authorList>
            <person name="Souvorov A."/>
            <person name="Agarwala R."/>
            <person name="Lipman D.J."/>
        </authorList>
    </citation>
    <scope>NUCLEOTIDE SEQUENCE</scope>
    <source>
        <strain evidence="1">15-6075</strain>
    </source>
</reference>
<organism evidence="1">
    <name type="scientific">Salmonella enterica</name>
    <name type="common">Salmonella choleraesuis</name>
    <dbReference type="NCBI Taxonomy" id="28901"/>
    <lineage>
        <taxon>Bacteria</taxon>
        <taxon>Pseudomonadati</taxon>
        <taxon>Pseudomonadota</taxon>
        <taxon>Gammaproteobacteria</taxon>
        <taxon>Enterobacterales</taxon>
        <taxon>Enterobacteriaceae</taxon>
        <taxon>Salmonella</taxon>
    </lineage>
</organism>
<accession>A0A734WYM6</accession>
<evidence type="ECO:0000313" key="1">
    <source>
        <dbReference type="EMBL" id="HAE6558363.1"/>
    </source>
</evidence>
<dbReference type="EMBL" id="DAASQE010000079">
    <property type="protein sequence ID" value="HAE6558363.1"/>
    <property type="molecule type" value="Genomic_DNA"/>
</dbReference>
<comment type="caution">
    <text evidence="1">The sequence shown here is derived from an EMBL/GenBank/DDBJ whole genome shotgun (WGS) entry which is preliminary data.</text>
</comment>
<dbReference type="AlphaFoldDB" id="A0A734WYM6"/>
<reference evidence="1" key="2">
    <citation type="submission" date="2018-07" db="EMBL/GenBank/DDBJ databases">
        <authorList>
            <consortium name="NCBI Pathogen Detection Project"/>
        </authorList>
    </citation>
    <scope>NUCLEOTIDE SEQUENCE</scope>
    <source>
        <strain evidence="1">15-6075</strain>
    </source>
</reference>
<gene>
    <name evidence="1" type="ORF">G4K56_004052</name>
</gene>
<feature type="non-terminal residue" evidence="1">
    <location>
        <position position="47"/>
    </location>
</feature>
<name>A0A734WYM6_SALER</name>
<protein>
    <submittedName>
        <fullName evidence="1">Transcriptional regulator CsgD</fullName>
    </submittedName>
</protein>
<sequence length="47" mass="5227">MFNEVHSSHGHTLLLITKPSLQATALLQHLKQSLAITGKLHNIQRSL</sequence>